<keyword evidence="3" id="KW-1185">Reference proteome</keyword>
<dbReference type="EMBL" id="PQXK01000110">
    <property type="protein sequence ID" value="TGO36949.1"/>
    <property type="molecule type" value="Genomic_DNA"/>
</dbReference>
<organism evidence="2 3">
    <name type="scientific">Botrytis hyacinthi</name>
    <dbReference type="NCBI Taxonomy" id="278943"/>
    <lineage>
        <taxon>Eukaryota</taxon>
        <taxon>Fungi</taxon>
        <taxon>Dikarya</taxon>
        <taxon>Ascomycota</taxon>
        <taxon>Pezizomycotina</taxon>
        <taxon>Leotiomycetes</taxon>
        <taxon>Helotiales</taxon>
        <taxon>Sclerotiniaceae</taxon>
        <taxon>Botrytis</taxon>
    </lineage>
</organism>
<feature type="compositionally biased region" description="Polar residues" evidence="1">
    <location>
        <begin position="268"/>
        <end position="277"/>
    </location>
</feature>
<reference evidence="2 3" key="1">
    <citation type="submission" date="2017-12" db="EMBL/GenBank/DDBJ databases">
        <title>Comparative genomics of Botrytis spp.</title>
        <authorList>
            <person name="Valero-Jimenez C.A."/>
            <person name="Tapia P."/>
            <person name="Veloso J."/>
            <person name="Silva-Moreno E."/>
            <person name="Staats M."/>
            <person name="Valdes J.H."/>
            <person name="Van Kan J.A.L."/>
        </authorList>
    </citation>
    <scope>NUCLEOTIDE SEQUENCE [LARGE SCALE GENOMIC DNA]</scope>
    <source>
        <strain evidence="2 3">Bh0001</strain>
    </source>
</reference>
<dbReference type="AlphaFoldDB" id="A0A4Z1GNI3"/>
<dbReference type="Proteomes" id="UP000297814">
    <property type="component" value="Unassembled WGS sequence"/>
</dbReference>
<accession>A0A4Z1GNI3</accession>
<protein>
    <submittedName>
        <fullName evidence="2">Uncharacterized protein</fullName>
    </submittedName>
</protein>
<gene>
    <name evidence="2" type="ORF">BHYA_0110g00140</name>
</gene>
<name>A0A4Z1GNI3_9HELO</name>
<evidence type="ECO:0000256" key="1">
    <source>
        <dbReference type="SAM" id="MobiDB-lite"/>
    </source>
</evidence>
<feature type="compositionally biased region" description="Basic residues" evidence="1">
    <location>
        <begin position="308"/>
        <end position="321"/>
    </location>
</feature>
<feature type="region of interest" description="Disordered" evidence="1">
    <location>
        <begin position="242"/>
        <end position="321"/>
    </location>
</feature>
<evidence type="ECO:0000313" key="2">
    <source>
        <dbReference type="EMBL" id="TGO36949.1"/>
    </source>
</evidence>
<sequence length="321" mass="35752">MSFSPYSSHSKYSFPSPNTTNTSYERPFFYIDFSTSLAVVLDFPHNTKSPAFLVSCKSKDMSDDGSYYSSEGDPFGHLAYGATVVSDGVGMDLLSSGIPAGNEPIPRVPRSLYDPIHCGACNSSTDRSGRYWKEDHINDNIECRRAYFNGTCEYEREAYATRPDPICRPGVYVPPTQHPNPQLQIREIRAYSSNPPVTQSETQSTQAFLIRQSPQYAQEHEHSDRRLSPNAYQNMYPSTWLHSQTHHSQPDQGYAQHPTEMHDESYTGDASHNSSPAYDSEAQRAPAATVGASQGREYTSTTRNSGSGHRHRRGGGSSRRG</sequence>
<evidence type="ECO:0000313" key="3">
    <source>
        <dbReference type="Proteomes" id="UP000297814"/>
    </source>
</evidence>
<proteinExistence type="predicted"/>
<feature type="compositionally biased region" description="Polar residues" evidence="1">
    <location>
        <begin position="242"/>
        <end position="251"/>
    </location>
</feature>
<comment type="caution">
    <text evidence="2">The sequence shown here is derived from an EMBL/GenBank/DDBJ whole genome shotgun (WGS) entry which is preliminary data.</text>
</comment>